<sequence length="104" mass="11781">MSAERSAPCCRPADCKHSLEDLVIDLEEFPFNGKRVQQVQNFLSGPGPDEQSRTVEVRRCYTCTPECKQTLLTRARPIREQDRGGGVTPGSAEAQRLKDLDRWF</sequence>
<proteinExistence type="predicted"/>
<dbReference type="AlphaFoldDB" id="A0AAV1FX51"/>
<name>A0AAV1FX51_XYRNO</name>
<evidence type="ECO:0000256" key="1">
    <source>
        <dbReference type="SAM" id="MobiDB-lite"/>
    </source>
</evidence>
<evidence type="ECO:0000313" key="3">
    <source>
        <dbReference type="Proteomes" id="UP001178508"/>
    </source>
</evidence>
<gene>
    <name evidence="2" type="ORF">XNOV1_A040934</name>
</gene>
<accession>A0AAV1FX51</accession>
<organism evidence="2 3">
    <name type="scientific">Xyrichtys novacula</name>
    <name type="common">Pearly razorfish</name>
    <name type="synonym">Hemipteronotus novacula</name>
    <dbReference type="NCBI Taxonomy" id="13765"/>
    <lineage>
        <taxon>Eukaryota</taxon>
        <taxon>Metazoa</taxon>
        <taxon>Chordata</taxon>
        <taxon>Craniata</taxon>
        <taxon>Vertebrata</taxon>
        <taxon>Euteleostomi</taxon>
        <taxon>Actinopterygii</taxon>
        <taxon>Neopterygii</taxon>
        <taxon>Teleostei</taxon>
        <taxon>Neoteleostei</taxon>
        <taxon>Acanthomorphata</taxon>
        <taxon>Eupercaria</taxon>
        <taxon>Labriformes</taxon>
        <taxon>Labridae</taxon>
        <taxon>Xyrichtys</taxon>
    </lineage>
</organism>
<keyword evidence="3" id="KW-1185">Reference proteome</keyword>
<dbReference type="Proteomes" id="UP001178508">
    <property type="component" value="Chromosome 10"/>
</dbReference>
<evidence type="ECO:0000313" key="2">
    <source>
        <dbReference type="EMBL" id="CAJ1064802.1"/>
    </source>
</evidence>
<dbReference type="EMBL" id="OY660873">
    <property type="protein sequence ID" value="CAJ1064802.1"/>
    <property type="molecule type" value="Genomic_DNA"/>
</dbReference>
<protein>
    <submittedName>
        <fullName evidence="2">Uncharacterized protein</fullName>
    </submittedName>
</protein>
<feature type="compositionally biased region" description="Basic and acidic residues" evidence="1">
    <location>
        <begin position="95"/>
        <end position="104"/>
    </location>
</feature>
<feature type="region of interest" description="Disordered" evidence="1">
    <location>
        <begin position="78"/>
        <end position="104"/>
    </location>
</feature>
<reference evidence="2" key="1">
    <citation type="submission" date="2023-08" db="EMBL/GenBank/DDBJ databases">
        <authorList>
            <person name="Alioto T."/>
            <person name="Alioto T."/>
            <person name="Gomez Garrido J."/>
        </authorList>
    </citation>
    <scope>NUCLEOTIDE SEQUENCE</scope>
</reference>